<name>A0ABT8D414_9FLAO</name>
<comment type="caution">
    <text evidence="2">The sequence shown here is derived from an EMBL/GenBank/DDBJ whole genome shotgun (WGS) entry which is preliminary data.</text>
</comment>
<feature type="transmembrane region" description="Helical" evidence="1">
    <location>
        <begin position="23"/>
        <end position="42"/>
    </location>
</feature>
<organism evidence="2 3">
    <name type="scientific">Paenimyroides ceti</name>
    <dbReference type="NCBI Taxonomy" id="395087"/>
    <lineage>
        <taxon>Bacteria</taxon>
        <taxon>Pseudomonadati</taxon>
        <taxon>Bacteroidota</taxon>
        <taxon>Flavobacteriia</taxon>
        <taxon>Flavobacteriales</taxon>
        <taxon>Flavobacteriaceae</taxon>
        <taxon>Paenimyroides</taxon>
    </lineage>
</organism>
<evidence type="ECO:0000313" key="3">
    <source>
        <dbReference type="Proteomes" id="UP001242368"/>
    </source>
</evidence>
<dbReference type="Proteomes" id="UP001242368">
    <property type="component" value="Unassembled WGS sequence"/>
</dbReference>
<reference evidence="3" key="1">
    <citation type="journal article" date="2019" name="Int. J. Syst. Evol. Microbiol.">
        <title>The Global Catalogue of Microorganisms (GCM) 10K type strain sequencing project: providing services to taxonomists for standard genome sequencing and annotation.</title>
        <authorList>
            <consortium name="The Broad Institute Genomics Platform"/>
            <consortium name="The Broad Institute Genome Sequencing Center for Infectious Disease"/>
            <person name="Wu L."/>
            <person name="Ma J."/>
        </authorList>
    </citation>
    <scope>NUCLEOTIDE SEQUENCE [LARGE SCALE GENOMIC DNA]</scope>
    <source>
        <strain evidence="3">CECT 7184</strain>
    </source>
</reference>
<keyword evidence="3" id="KW-1185">Reference proteome</keyword>
<dbReference type="EMBL" id="JAUFQU010000078">
    <property type="protein sequence ID" value="MDN3710200.1"/>
    <property type="molecule type" value="Genomic_DNA"/>
</dbReference>
<evidence type="ECO:0000256" key="1">
    <source>
        <dbReference type="SAM" id="Phobius"/>
    </source>
</evidence>
<proteinExistence type="predicted"/>
<keyword evidence="1" id="KW-0812">Transmembrane</keyword>
<sequence length="50" mass="5311">MVSNIEAGKKEGFINADVQSKSVALLSFQAIGAYAILVEWIAKAMSIALI</sequence>
<evidence type="ECO:0000313" key="2">
    <source>
        <dbReference type="EMBL" id="MDN3710200.1"/>
    </source>
</evidence>
<dbReference type="RefSeq" id="WP_290365434.1">
    <property type="nucleotide sequence ID" value="NZ_JAUFQU010000078.1"/>
</dbReference>
<gene>
    <name evidence="2" type="ORF">QW060_25355</name>
</gene>
<accession>A0ABT8D414</accession>
<protein>
    <submittedName>
        <fullName evidence="2">Uncharacterized protein</fullName>
    </submittedName>
</protein>
<keyword evidence="1" id="KW-0472">Membrane</keyword>
<keyword evidence="1" id="KW-1133">Transmembrane helix</keyword>